<gene>
    <name evidence="1" type="ORF">ARALYDRAFT_662135</name>
    <name evidence="2" type="ORF">ARALYDRAFT_663198</name>
</gene>
<accession>D7LYX3</accession>
<dbReference type="EMBL" id="GL348718">
    <property type="protein sequence ID" value="EFH50378.1"/>
    <property type="molecule type" value="Genomic_DNA"/>
</dbReference>
<organism evidence="3">
    <name type="scientific">Arabidopsis lyrata subsp. lyrata</name>
    <name type="common">Lyre-leaved rock-cress</name>
    <dbReference type="NCBI Taxonomy" id="81972"/>
    <lineage>
        <taxon>Eukaryota</taxon>
        <taxon>Viridiplantae</taxon>
        <taxon>Streptophyta</taxon>
        <taxon>Embryophyta</taxon>
        <taxon>Tracheophyta</taxon>
        <taxon>Spermatophyta</taxon>
        <taxon>Magnoliopsida</taxon>
        <taxon>eudicotyledons</taxon>
        <taxon>Gunneridae</taxon>
        <taxon>Pentapetalae</taxon>
        <taxon>rosids</taxon>
        <taxon>malvids</taxon>
        <taxon>Brassicales</taxon>
        <taxon>Brassicaceae</taxon>
        <taxon>Camelineae</taxon>
        <taxon>Arabidopsis</taxon>
    </lineage>
</organism>
<dbReference type="STRING" id="81972.D7LYX3"/>
<dbReference type="HOGENOM" id="CLU_3020407_0_0_1"/>
<dbReference type="Gramene" id="Al_scaffold_0006_2200">
    <property type="protein sequence ID" value="Al_scaffold_0006_2200"/>
    <property type="gene ID" value="Al_scaffold_0006_2200"/>
</dbReference>
<proteinExistence type="predicted"/>
<feature type="non-terminal residue" evidence="2">
    <location>
        <position position="1"/>
    </location>
</feature>
<reference evidence="2" key="1">
    <citation type="submission" date="2009-11" db="EMBL/GenBank/DDBJ databases">
        <authorList>
            <consortium name="US DOE Joint Genome Institute (JGI-PGF)"/>
            <person name="Ottilar R."/>
            <person name="Schmutz J."/>
            <person name="Salamov A."/>
            <person name="Cheng J.F."/>
            <person name="Lucas S."/>
            <person name="Pitluck S."/>
            <person name="Gundlach H."/>
            <person name="Guo Y."/>
            <person name="Haberer G."/>
            <person name="Nasrallah J."/>
            <person name="Mayer K.F.X."/>
            <person name="van de Peer Y."/>
            <person name="Weigel D."/>
            <person name="Grigoriev I.V."/>
        </authorList>
    </citation>
    <scope>NUCLEOTIDE SEQUENCE</scope>
</reference>
<evidence type="ECO:0000313" key="2">
    <source>
        <dbReference type="EMBL" id="EFH50936.1"/>
    </source>
</evidence>
<reference evidence="3" key="3">
    <citation type="journal article" date="2011" name="Nat. Genet.">
        <title>The Arabidopsis lyrata genome sequence and the basis of rapid genome size change.</title>
        <authorList>
            <person name="Hu T.T."/>
            <person name="Pattyn P."/>
            <person name="Bakker E.G."/>
            <person name="Cao J."/>
            <person name="Cheng J.-F."/>
            <person name="Clark R.M."/>
            <person name="Fahlgren N."/>
            <person name="Fawcett J.A."/>
            <person name="Grimwood J."/>
            <person name="Gundlach H."/>
            <person name="Haberer G."/>
            <person name="Hollister J.D."/>
            <person name="Ossowski S."/>
            <person name="Ottilar R.P."/>
            <person name="Salamov A.A."/>
            <person name="Schneeberger K."/>
            <person name="Spannagl M."/>
            <person name="Wang X."/>
            <person name="Yang L."/>
            <person name="Nasrallah M.E."/>
            <person name="Bergelson J."/>
            <person name="Carrington J.C."/>
            <person name="Gaut B.S."/>
            <person name="Schmutz J."/>
            <person name="Mayer K.F.X."/>
            <person name="Van de Peer Y."/>
            <person name="Grigoriev I.V."/>
            <person name="Nordborg M."/>
            <person name="Weigel D."/>
            <person name="Guo Y.-L."/>
        </authorList>
    </citation>
    <scope>NUCLEOTIDE SEQUENCE [LARGE SCALE GENOMIC DNA]</scope>
    <source>
        <strain evidence="3">cv. MN47</strain>
    </source>
</reference>
<dbReference type="Proteomes" id="UP000008694">
    <property type="component" value="Unassembled WGS sequence"/>
</dbReference>
<dbReference type="EMBL" id="GL348718">
    <property type="protein sequence ID" value="EFH50936.1"/>
    <property type="molecule type" value="Genomic_DNA"/>
</dbReference>
<protein>
    <submittedName>
        <fullName evidence="2">Predicted protein</fullName>
    </submittedName>
</protein>
<sequence length="56" mass="6290">VMCDPYTPAGVPIPTNKRHNAAKIFRHQSLPPRSLGFSKDDRYMAGPIDINKKLLL</sequence>
<evidence type="ECO:0000313" key="3">
    <source>
        <dbReference type="Proteomes" id="UP000008694"/>
    </source>
</evidence>
<dbReference type="AlphaFoldDB" id="D7LYX3"/>
<dbReference type="Gramene" id="Al_scaffold_0006_3263">
    <property type="protein sequence ID" value="Al_scaffold_0006_3263"/>
    <property type="gene ID" value="Al_scaffold_0006_3263"/>
</dbReference>
<keyword evidence="3" id="KW-1185">Reference proteome</keyword>
<evidence type="ECO:0000313" key="1">
    <source>
        <dbReference type="EMBL" id="EFH50378.1"/>
    </source>
</evidence>
<name>D7LYX3_ARALL</name>
<reference evidence="2" key="2">
    <citation type="submission" date="2010-06" db="EMBL/GenBank/DDBJ databases">
        <title>The basis of rapid genome size change in Arabidopsis.</title>
        <authorList>
            <consortium name="US DOE Joint Genome Institute (JGI-PGF)"/>
            <person name="Bakker E."/>
            <person name="Bergelson J."/>
            <person name="Cheng J.Fang."/>
            <person name="Clark R.M."/>
            <person name="Fawcett J."/>
            <person name="Gaut B."/>
            <person name="Grigoriev I."/>
            <person name="Gundlach H."/>
            <person name="Guo Y."/>
            <person name="Haberer G."/>
            <person name="Hollister J."/>
            <person name="Hu T.T."/>
            <person name="Mayer K.F.X."/>
            <person name="Nasrallah J."/>
            <person name="Nordborg M."/>
            <person name="Otillar R."/>
            <person name="Pattyn P."/>
            <person name="Schmutz J."/>
            <person name="Spannagl M."/>
            <person name="van de Peer Y."/>
            <person name="Wang X."/>
            <person name="Weigel D."/>
            <person name="Yang L."/>
        </authorList>
    </citation>
    <scope>NUCLEOTIDE SEQUENCE</scope>
</reference>